<dbReference type="SUPFAM" id="SSF55811">
    <property type="entry name" value="Nudix"/>
    <property type="match status" value="1"/>
</dbReference>
<evidence type="ECO:0000313" key="2">
    <source>
        <dbReference type="EMBL" id="CAG9985093.1"/>
    </source>
</evidence>
<organism evidence="2 3">
    <name type="scientific">Clonostachys byssicola</name>
    <dbReference type="NCBI Taxonomy" id="160290"/>
    <lineage>
        <taxon>Eukaryota</taxon>
        <taxon>Fungi</taxon>
        <taxon>Dikarya</taxon>
        <taxon>Ascomycota</taxon>
        <taxon>Pezizomycotina</taxon>
        <taxon>Sordariomycetes</taxon>
        <taxon>Hypocreomycetidae</taxon>
        <taxon>Hypocreales</taxon>
        <taxon>Bionectriaceae</taxon>
        <taxon>Clonostachys</taxon>
    </lineage>
</organism>
<sequence length="195" mass="22052">MAEPVPSPSTPLDYQFTFGDDLAEYAKPLVEWHRLHNNKYSGLVAGAIVFDGQGRVLILRRAAHDYLPGLWEPPGGSVDPTDQSLLHACVRELWEEAGLRARRIMCTVGQGNEWNAGSKLFHRYTLLIEADEGEVRTDPEEHSEWKWATREEIIAEKMEDGTLIPMTFPITRETLLEGVRLYQAHKGATAVIQDR</sequence>
<dbReference type="OrthoDB" id="276276at2759"/>
<dbReference type="PROSITE" id="PS51462">
    <property type="entry name" value="NUDIX"/>
    <property type="match status" value="1"/>
</dbReference>
<keyword evidence="3" id="KW-1185">Reference proteome</keyword>
<gene>
    <name evidence="2" type="ORF">CBYS24578_00006770</name>
</gene>
<evidence type="ECO:0000313" key="3">
    <source>
        <dbReference type="Proteomes" id="UP000754883"/>
    </source>
</evidence>
<evidence type="ECO:0000259" key="1">
    <source>
        <dbReference type="PROSITE" id="PS51462"/>
    </source>
</evidence>
<reference evidence="3" key="1">
    <citation type="submission" date="2019-06" db="EMBL/GenBank/DDBJ databases">
        <authorList>
            <person name="Broberg M."/>
        </authorList>
    </citation>
    <scope>NUCLEOTIDE SEQUENCE [LARGE SCALE GENOMIC DNA]</scope>
</reference>
<dbReference type="Gene3D" id="3.90.79.10">
    <property type="entry name" value="Nucleoside Triphosphate Pyrophosphohydrolase"/>
    <property type="match status" value="1"/>
</dbReference>
<protein>
    <recommendedName>
        <fullName evidence="1">Nudix hydrolase domain-containing protein</fullName>
    </recommendedName>
</protein>
<dbReference type="PANTHER" id="PTHR43736:SF1">
    <property type="entry name" value="DIHYDRONEOPTERIN TRIPHOSPHATE DIPHOSPHATASE"/>
    <property type="match status" value="1"/>
</dbReference>
<dbReference type="EMBL" id="CABFNO020001394">
    <property type="protein sequence ID" value="CAG9985093.1"/>
    <property type="molecule type" value="Genomic_DNA"/>
</dbReference>
<dbReference type="Proteomes" id="UP000754883">
    <property type="component" value="Unassembled WGS sequence"/>
</dbReference>
<dbReference type="CDD" id="cd02883">
    <property type="entry name" value="NUDIX_Hydrolase"/>
    <property type="match status" value="1"/>
</dbReference>
<dbReference type="InterPro" id="IPR015797">
    <property type="entry name" value="NUDIX_hydrolase-like_dom_sf"/>
</dbReference>
<reference evidence="2 3" key="2">
    <citation type="submission" date="2021-10" db="EMBL/GenBank/DDBJ databases">
        <authorList>
            <person name="Piombo E."/>
        </authorList>
    </citation>
    <scope>NUCLEOTIDE SEQUENCE [LARGE SCALE GENOMIC DNA]</scope>
</reference>
<feature type="domain" description="Nudix hydrolase" evidence="1">
    <location>
        <begin position="40"/>
        <end position="172"/>
    </location>
</feature>
<dbReference type="InterPro" id="IPR000086">
    <property type="entry name" value="NUDIX_hydrolase_dom"/>
</dbReference>
<accession>A0A9N9XYQ7</accession>
<dbReference type="PANTHER" id="PTHR43736">
    <property type="entry name" value="ADP-RIBOSE PYROPHOSPHATASE"/>
    <property type="match status" value="1"/>
</dbReference>
<name>A0A9N9XYQ7_9HYPO</name>
<dbReference type="AlphaFoldDB" id="A0A9N9XYQ7"/>
<dbReference type="Pfam" id="PF00293">
    <property type="entry name" value="NUDIX"/>
    <property type="match status" value="1"/>
</dbReference>
<comment type="caution">
    <text evidence="2">The sequence shown here is derived from an EMBL/GenBank/DDBJ whole genome shotgun (WGS) entry which is preliminary data.</text>
</comment>
<proteinExistence type="predicted"/>